<evidence type="ECO:0000259" key="5">
    <source>
        <dbReference type="SMART" id="SM00181"/>
    </source>
</evidence>
<evidence type="ECO:0000313" key="6">
    <source>
        <dbReference type="Proteomes" id="UP000694865"/>
    </source>
</evidence>
<proteinExistence type="predicted"/>
<feature type="repeat" description="LDL-receptor class B" evidence="2">
    <location>
        <begin position="807"/>
        <end position="849"/>
    </location>
</feature>
<evidence type="ECO:0000256" key="2">
    <source>
        <dbReference type="PROSITE-ProRule" id="PRU00461"/>
    </source>
</evidence>
<sequence length="1126" mass="126220">MELRCLFILFSLTAVYGFPNNNGLLMVMRDTASEGNRSYIMLVEDDTLTALQNTGEIAVDLVLTEYDSYKRGIGFDYHDRLIFWNDVQKHGVYKMSDDDHVTTVYGATSYNVDALDVDWVNKKIYWTDSSYNWIMVSDYNGMYTHPIIVNDIDWPRGIAVHPGQGYLYWCDLGDNPKIEMAKLNGEDRQIIVDEEHSGADVIHTPHGLAIDFQENKLYWTEGGLDKIMSVTIDLGSYVVTEEYSGQAFILPFSIAINQNNYFVGDHWEQKLYIFNRSDPNIIKGFTISKRRPLGMSYYSEWRQQFMDGECTDNNGGCDQLCVGDPSGHRCLCTHGSILSSDGKTCSPDSHFLPGHHLVYSTSDSICSLPVHYATLSDVIHAECFITGVTAKYMDYDYHNDMLYYFDNVSKHIQRLKLREGENPATIVSNVPNTRGIAVNWMEGTLYWINSQAIFVSSVTGDYVNPVITDNIDQPRGIVVHPEKKLLFWADSGSLPRIEKSSLTGRQRKAFITSDLVSPTTLTIDHSKDRLYWIDAGSSRLESIGLDGQSRSIVLSDLNIQTQLTGLAIFQDHLYWTHYTSQQLLMYDHFGENYVDVKSLNEPAISLMVYDKTKQRLSTDSDCHSQNGGCVELCIPTDDGAECLCSEIPGDPNCVSVIRCPMHILHGKMSLSCVNTPGNKCYVRCDNYFIPITAEPSLCQSDGEWNIDTDTLCKLDAAMDHFMLVADSQGLIYHVNTLSPSERHIPLPLSDINNPIAVDYDPVENKLYWTDYGLNTVNRANMDGTEREIIASMDIEGITGLALDVVNRKVYWTHVGTSRIEYSNLDGSEVQSVITTGLGQPVSIVVDTHGSHIYWSVTGTNAKIERSNLDGSGRGDLVTTDIVVPAGLALDMKENKLYWADIHLKKIETFNLASNDRHILVSSSIGLPFALGVSDQYIYWSDWTTLSVHRADKYTGLNIFEVGQIDFNRPNGICMFIAPPSTGSTTPPRDIRDITTTSPRDIPPPTAGYNEASSMPMIIGGAGAGIVLLIIVIIVVVAIRRRRRNTPPPLQHLNEPVYADIDDLGINPKGDPGLYLQPVQSEYLTMRGDTTSSPPPPYFNQSYDNNAYEKDTPTRQVHQNEYMDMKN</sequence>
<feature type="repeat" description="LDL-receptor class B" evidence="2">
    <location>
        <begin position="165"/>
        <end position="214"/>
    </location>
</feature>
<dbReference type="PROSITE" id="PS51120">
    <property type="entry name" value="LDLRB"/>
    <property type="match status" value="8"/>
</dbReference>
<feature type="repeat" description="LDL-receptor class B" evidence="2">
    <location>
        <begin position="850"/>
        <end position="893"/>
    </location>
</feature>
<dbReference type="Proteomes" id="UP000694865">
    <property type="component" value="Unplaced"/>
</dbReference>
<feature type="repeat" description="LDL-receptor class B" evidence="2">
    <location>
        <begin position="764"/>
        <end position="806"/>
    </location>
</feature>
<feature type="transmembrane region" description="Helical" evidence="3">
    <location>
        <begin position="1016"/>
        <end position="1038"/>
    </location>
</feature>
<dbReference type="InterPro" id="IPR000742">
    <property type="entry name" value="EGF"/>
</dbReference>
<dbReference type="InterPro" id="IPR011042">
    <property type="entry name" value="6-blade_b-propeller_TolB-like"/>
</dbReference>
<feature type="repeat" description="LDL-receptor class B" evidence="2">
    <location>
        <begin position="528"/>
        <end position="572"/>
    </location>
</feature>
<feature type="repeat" description="LDL-receptor class B" evidence="2">
    <location>
        <begin position="122"/>
        <end position="164"/>
    </location>
</feature>
<dbReference type="InterPro" id="IPR050778">
    <property type="entry name" value="Cueball_EGF_LRP_Nidogen"/>
</dbReference>
<dbReference type="Pfam" id="PF14670">
    <property type="entry name" value="FXa_inhibition"/>
    <property type="match status" value="1"/>
</dbReference>
<feature type="domain" description="EGF-like" evidence="5">
    <location>
        <begin position="309"/>
        <end position="346"/>
    </location>
</feature>
<evidence type="ECO:0000313" key="7">
    <source>
        <dbReference type="RefSeq" id="XP_006813888.1"/>
    </source>
</evidence>
<evidence type="ECO:0000256" key="1">
    <source>
        <dbReference type="ARBA" id="ARBA00023157"/>
    </source>
</evidence>
<keyword evidence="6" id="KW-1185">Reference proteome</keyword>
<feature type="signal peptide" evidence="4">
    <location>
        <begin position="1"/>
        <end position="17"/>
    </location>
</feature>
<dbReference type="PANTHER" id="PTHR46513:SF13">
    <property type="entry name" value="EGF-LIKE DOMAIN-CONTAINING PROTEIN"/>
    <property type="match status" value="1"/>
</dbReference>
<dbReference type="RefSeq" id="XP_006813888.1">
    <property type="nucleotide sequence ID" value="XM_006813825.1"/>
</dbReference>
<organism evidence="6 7">
    <name type="scientific">Saccoglossus kowalevskii</name>
    <name type="common">Acorn worm</name>
    <dbReference type="NCBI Taxonomy" id="10224"/>
    <lineage>
        <taxon>Eukaryota</taxon>
        <taxon>Metazoa</taxon>
        <taxon>Hemichordata</taxon>
        <taxon>Enteropneusta</taxon>
        <taxon>Harrimaniidae</taxon>
        <taxon>Saccoglossus</taxon>
    </lineage>
</organism>
<dbReference type="Gene3D" id="2.120.10.30">
    <property type="entry name" value="TolB, C-terminal domain"/>
    <property type="match status" value="3"/>
</dbReference>
<feature type="repeat" description="LDL-receptor class B" evidence="2">
    <location>
        <begin position="484"/>
        <end position="527"/>
    </location>
</feature>
<evidence type="ECO:0000256" key="4">
    <source>
        <dbReference type="SAM" id="SignalP"/>
    </source>
</evidence>
<feature type="repeat" description="LDL-receptor class B" evidence="2">
    <location>
        <begin position="894"/>
        <end position="936"/>
    </location>
</feature>
<dbReference type="SUPFAM" id="SSF57196">
    <property type="entry name" value="EGF/Laminin"/>
    <property type="match status" value="1"/>
</dbReference>
<dbReference type="InterPro" id="IPR000436">
    <property type="entry name" value="Sushi_SCR_CCP_dom"/>
</dbReference>
<evidence type="ECO:0000256" key="3">
    <source>
        <dbReference type="SAM" id="Phobius"/>
    </source>
</evidence>
<dbReference type="PANTHER" id="PTHR46513">
    <property type="entry name" value="VITELLOGENIN RECEPTOR-LIKE PROTEIN-RELATED-RELATED"/>
    <property type="match status" value="1"/>
</dbReference>
<keyword evidence="1" id="KW-1015">Disulfide bond</keyword>
<keyword evidence="4" id="KW-0732">Signal</keyword>
<dbReference type="Pfam" id="PF00058">
    <property type="entry name" value="Ldl_recept_b"/>
    <property type="match status" value="5"/>
</dbReference>
<keyword evidence="3" id="KW-0812">Transmembrane</keyword>
<keyword evidence="3" id="KW-1133">Transmembrane helix</keyword>
<dbReference type="SUPFAM" id="SSF63825">
    <property type="entry name" value="YWTD domain"/>
    <property type="match status" value="3"/>
</dbReference>
<dbReference type="CDD" id="cd00033">
    <property type="entry name" value="CCP"/>
    <property type="match status" value="1"/>
</dbReference>
<dbReference type="SMART" id="SM00135">
    <property type="entry name" value="LY"/>
    <property type="match status" value="13"/>
</dbReference>
<reference evidence="7" key="1">
    <citation type="submission" date="2025-08" db="UniProtKB">
        <authorList>
            <consortium name="RefSeq"/>
        </authorList>
    </citation>
    <scope>IDENTIFICATION</scope>
    <source>
        <tissue evidence="7">Testes</tissue>
    </source>
</reference>
<keyword evidence="3" id="KW-0472">Membrane</keyword>
<protein>
    <submittedName>
        <fullName evidence="7">Low-density lipoprotein receptor-related protein 4-like</fullName>
    </submittedName>
</protein>
<dbReference type="SMART" id="SM00181">
    <property type="entry name" value="EGF"/>
    <property type="match status" value="2"/>
</dbReference>
<dbReference type="InterPro" id="IPR000033">
    <property type="entry name" value="LDLR_classB_rpt"/>
</dbReference>
<name>A0ABM0M1J7_SACKO</name>
<accession>A0ABM0M1J7</accession>
<feature type="domain" description="EGF-like" evidence="5">
    <location>
        <begin position="621"/>
        <end position="654"/>
    </location>
</feature>
<dbReference type="GeneID" id="102806512"/>
<feature type="chain" id="PRO_5045625006" evidence="4">
    <location>
        <begin position="18"/>
        <end position="1126"/>
    </location>
</feature>
<gene>
    <name evidence="7" type="primary">LOC102806512</name>
</gene>